<dbReference type="EMBL" id="GFPF01001690">
    <property type="protein sequence ID" value="MAA12836.1"/>
    <property type="molecule type" value="Transcribed_RNA"/>
</dbReference>
<name>A0A224Y5K5_9ACAR</name>
<reference evidence="1" key="1">
    <citation type="journal article" date="2017" name="Parasit. Vectors">
        <title>Sialotranscriptomics of Rhipicephalus zambeziensis reveals intricate expression profiles of secretory proteins and suggests tight temporal transcriptional regulation during blood-feeding.</title>
        <authorList>
            <person name="de Castro M.H."/>
            <person name="de Klerk D."/>
            <person name="Pienaar R."/>
            <person name="Rees D.J.G."/>
            <person name="Mans B.J."/>
        </authorList>
    </citation>
    <scope>NUCLEOTIDE SEQUENCE</scope>
    <source>
        <tissue evidence="1">Salivary glands</tissue>
    </source>
</reference>
<proteinExistence type="predicted"/>
<protein>
    <submittedName>
        <fullName evidence="1">Uncharacterized protein</fullName>
    </submittedName>
</protein>
<dbReference type="AlphaFoldDB" id="A0A224Y5K5"/>
<evidence type="ECO:0000313" key="1">
    <source>
        <dbReference type="EMBL" id="MAA12836.1"/>
    </source>
</evidence>
<organism evidence="1">
    <name type="scientific">Rhipicephalus zambeziensis</name>
    <dbReference type="NCBI Taxonomy" id="60191"/>
    <lineage>
        <taxon>Eukaryota</taxon>
        <taxon>Metazoa</taxon>
        <taxon>Ecdysozoa</taxon>
        <taxon>Arthropoda</taxon>
        <taxon>Chelicerata</taxon>
        <taxon>Arachnida</taxon>
        <taxon>Acari</taxon>
        <taxon>Parasitiformes</taxon>
        <taxon>Ixodida</taxon>
        <taxon>Ixodoidea</taxon>
        <taxon>Ixodidae</taxon>
        <taxon>Rhipicephalinae</taxon>
        <taxon>Rhipicephalus</taxon>
        <taxon>Rhipicephalus</taxon>
    </lineage>
</organism>
<accession>A0A224Y5K5</accession>
<sequence>MNASIPSGKVLDTKHFILERKCILHCISLLLKRLAIRKVYKTRTIGVYYGRRAFHYIWTTLGVAVSWHSFPISFHFHCGGIACASVLLMPNTHHW</sequence>